<reference evidence="2 3" key="1">
    <citation type="submission" date="2020-08" db="EMBL/GenBank/DDBJ databases">
        <title>Draft genome sequence of Parasphingopyxis sp. GrpM-11.</title>
        <authorList>
            <person name="Oh J."/>
            <person name="Roh D.-H."/>
        </authorList>
    </citation>
    <scope>NUCLEOTIDE SEQUENCE [LARGE SCALE GENOMIC DNA]</scope>
    <source>
        <strain evidence="2 3">GrpM-11</strain>
    </source>
</reference>
<dbReference type="AlphaFoldDB" id="A0A842I3V3"/>
<dbReference type="Pfam" id="PF22560">
    <property type="entry name" value="GMT-wHTH"/>
    <property type="match status" value="1"/>
</dbReference>
<dbReference type="RefSeq" id="WP_185802453.1">
    <property type="nucleotide sequence ID" value="NZ_JACJVJ010000003.1"/>
</dbReference>
<comment type="caution">
    <text evidence="2">The sequence shown here is derived from an EMBL/GenBank/DDBJ whole genome shotgun (WGS) entry which is preliminary data.</text>
</comment>
<dbReference type="NCBIfam" id="TIGR04474">
    <property type="entry name" value="tcm_partner"/>
    <property type="match status" value="1"/>
</dbReference>
<evidence type="ECO:0000259" key="1">
    <source>
        <dbReference type="Pfam" id="PF22560"/>
    </source>
</evidence>
<protein>
    <submittedName>
        <fullName evidence="2">Three-Cys-motif partner protein TcmP</fullName>
    </submittedName>
</protein>
<dbReference type="Proteomes" id="UP000564378">
    <property type="component" value="Unassembled WGS sequence"/>
</dbReference>
<gene>
    <name evidence="2" type="primary">tcmP</name>
    <name evidence="2" type="ORF">H6P80_16205</name>
</gene>
<proteinExistence type="predicted"/>
<feature type="domain" description="GMT-like wHTH" evidence="1">
    <location>
        <begin position="305"/>
        <end position="393"/>
    </location>
</feature>
<keyword evidence="3" id="KW-1185">Reference proteome</keyword>
<dbReference type="InterPro" id="IPR054339">
    <property type="entry name" value="GMT_wHTH"/>
</dbReference>
<dbReference type="EMBL" id="JACJVJ010000003">
    <property type="protein sequence ID" value="MBC2779170.1"/>
    <property type="molecule type" value="Genomic_DNA"/>
</dbReference>
<name>A0A842I3V3_9SPHN</name>
<dbReference type="InterPro" id="IPR031009">
    <property type="entry name" value="Tcm_partner"/>
</dbReference>
<evidence type="ECO:0000313" key="3">
    <source>
        <dbReference type="Proteomes" id="UP000564378"/>
    </source>
</evidence>
<organism evidence="2 3">
    <name type="scientific">Parasphingopyxis marina</name>
    <dbReference type="NCBI Taxonomy" id="2761622"/>
    <lineage>
        <taxon>Bacteria</taxon>
        <taxon>Pseudomonadati</taxon>
        <taxon>Pseudomonadota</taxon>
        <taxon>Alphaproteobacteria</taxon>
        <taxon>Sphingomonadales</taxon>
        <taxon>Sphingomonadaceae</taxon>
        <taxon>Parasphingopyxis</taxon>
    </lineage>
</organism>
<evidence type="ECO:0000313" key="2">
    <source>
        <dbReference type="EMBL" id="MBC2779170.1"/>
    </source>
</evidence>
<sequence>MARKHYGWELGATPPVLGAHSLAKHHVFERYTERYIEILSPTLAKRELNLTIVDGFCGGGLYSFEDRMVPGSPILLVRAVRAAEAKLAMARKHGFTVHADYFFIDRKRAHIEFLRDQLAQSEFADEIERSIHLATDAFENRADAIITAIRAKGSSHRALFFLDQYGWSAISFQTIRRIFSELKNPEVIITFSVDSLIDYLTAETARMKSGQAIELDASLGEALAAMKTEAGQRAVIQGFLYRHILKNTGGDYYTPFFIRSPDSHRSYWLVHLSKHSRARDEMAQLHWALQNTFVHPGKSGFNALGFDPTIDHNQARFEFDFGSDARTDSLNTAIEQLPGLFYDDATRLGEPVTIESLFTARCNETPLTMRLVAEAVTRLRDDLREVEIFTPDGKLRPRAVNLSPKDIVRVPVQSSFLRSTGARKN</sequence>
<accession>A0A842I3V3</accession>